<dbReference type="Pfam" id="PF02881">
    <property type="entry name" value="SRP54_N"/>
    <property type="match status" value="1"/>
</dbReference>
<dbReference type="GO" id="GO:0008312">
    <property type="term" value="F:7S RNA binding"/>
    <property type="evidence" value="ECO:0007669"/>
    <property type="project" value="TreeGrafter"/>
</dbReference>
<dbReference type="InterPro" id="IPR022941">
    <property type="entry name" value="SRP54"/>
</dbReference>
<dbReference type="InterPro" id="IPR013822">
    <property type="entry name" value="Signal_recog_particl_SRP54_hlx"/>
</dbReference>
<comment type="caution">
    <text evidence="3">The sequence shown here is derived from an EMBL/GenBank/DDBJ whole genome shotgun (WGS) entry which is preliminary data.</text>
</comment>
<dbReference type="Gene3D" id="1.20.120.140">
    <property type="entry name" value="Signal recognition particle SRP54, nucleotide-binding domain"/>
    <property type="match status" value="1"/>
</dbReference>
<dbReference type="AlphaFoldDB" id="A0AAD5MSK7"/>
<dbReference type="GO" id="GO:0030942">
    <property type="term" value="F:endoplasmic reticulum signal peptide binding"/>
    <property type="evidence" value="ECO:0007669"/>
    <property type="project" value="TreeGrafter"/>
</dbReference>
<comment type="subcellular location">
    <subcellularLocation>
        <location evidence="1">Cytoplasm</location>
    </subcellularLocation>
</comment>
<accession>A0AAD5MSK7</accession>
<feature type="domain" description="Signal recognition particle SRP54 helical bundle" evidence="2">
    <location>
        <begin position="34"/>
        <end position="85"/>
    </location>
</feature>
<evidence type="ECO:0000259" key="2">
    <source>
        <dbReference type="Pfam" id="PF02881"/>
    </source>
</evidence>
<dbReference type="GO" id="GO:0003924">
    <property type="term" value="F:GTPase activity"/>
    <property type="evidence" value="ECO:0007669"/>
    <property type="project" value="InterPro"/>
</dbReference>
<organism evidence="3 4">
    <name type="scientific">Parelaphostrongylus tenuis</name>
    <name type="common">Meningeal worm</name>
    <dbReference type="NCBI Taxonomy" id="148309"/>
    <lineage>
        <taxon>Eukaryota</taxon>
        <taxon>Metazoa</taxon>
        <taxon>Ecdysozoa</taxon>
        <taxon>Nematoda</taxon>
        <taxon>Chromadorea</taxon>
        <taxon>Rhabditida</taxon>
        <taxon>Rhabditina</taxon>
        <taxon>Rhabditomorpha</taxon>
        <taxon>Strongyloidea</taxon>
        <taxon>Metastrongylidae</taxon>
        <taxon>Parelaphostrongylus</taxon>
    </lineage>
</organism>
<protein>
    <submittedName>
        <fullName evidence="3">Signal recognition particle</fullName>
    </submittedName>
</protein>
<dbReference type="Proteomes" id="UP001196413">
    <property type="component" value="Unassembled WGS sequence"/>
</dbReference>
<sequence>MEGVILISVNVTEFNVDTDYQDQIFDERMVLVDLGRKIRNVIGKLGQATIINEEELDSMLKEVCMALIESDVHICLVKQLKDNVKGVHS</sequence>
<name>A0AAD5MSK7_PARTN</name>
<dbReference type="PANTHER" id="PTHR11564:SF5">
    <property type="entry name" value="SIGNAL RECOGNITION PARTICLE SUBUNIT SRP54"/>
    <property type="match status" value="1"/>
</dbReference>
<evidence type="ECO:0000256" key="1">
    <source>
        <dbReference type="ARBA" id="ARBA00004496"/>
    </source>
</evidence>
<keyword evidence="4" id="KW-1185">Reference proteome</keyword>
<dbReference type="InterPro" id="IPR036225">
    <property type="entry name" value="SRP/SRP_N"/>
</dbReference>
<reference evidence="3" key="1">
    <citation type="submission" date="2021-06" db="EMBL/GenBank/DDBJ databases">
        <title>Parelaphostrongylus tenuis whole genome reference sequence.</title>
        <authorList>
            <person name="Garwood T.J."/>
            <person name="Larsen P.A."/>
            <person name="Fountain-Jones N.M."/>
            <person name="Garbe J.R."/>
            <person name="Macchietto M.G."/>
            <person name="Kania S.A."/>
            <person name="Gerhold R.W."/>
            <person name="Richards J.E."/>
            <person name="Wolf T.M."/>
        </authorList>
    </citation>
    <scope>NUCLEOTIDE SEQUENCE</scope>
    <source>
        <strain evidence="3">MNPRO001-30</strain>
        <tissue evidence="3">Meninges</tissue>
    </source>
</reference>
<proteinExistence type="predicted"/>
<gene>
    <name evidence="3" type="primary">SRP54_4</name>
    <name evidence="3" type="ORF">KIN20_023988</name>
</gene>
<dbReference type="GO" id="GO:0005829">
    <property type="term" value="C:cytosol"/>
    <property type="evidence" value="ECO:0007669"/>
    <property type="project" value="TreeGrafter"/>
</dbReference>
<evidence type="ECO:0000313" key="3">
    <source>
        <dbReference type="EMBL" id="KAJ1364005.1"/>
    </source>
</evidence>
<dbReference type="SUPFAM" id="SSF47364">
    <property type="entry name" value="Domain of the SRP/SRP receptor G-proteins"/>
    <property type="match status" value="1"/>
</dbReference>
<dbReference type="GO" id="GO:0005786">
    <property type="term" value="C:signal recognition particle, endoplasmic reticulum targeting"/>
    <property type="evidence" value="ECO:0007669"/>
    <property type="project" value="TreeGrafter"/>
</dbReference>
<dbReference type="PANTHER" id="PTHR11564">
    <property type="entry name" value="SIGNAL RECOGNITION PARTICLE 54K PROTEIN SRP54"/>
    <property type="match status" value="1"/>
</dbReference>
<dbReference type="InterPro" id="IPR042101">
    <property type="entry name" value="SRP54_N_sf"/>
</dbReference>
<dbReference type="GO" id="GO:0006616">
    <property type="term" value="P:SRP-dependent cotranslational protein targeting to membrane, translocation"/>
    <property type="evidence" value="ECO:0007669"/>
    <property type="project" value="TreeGrafter"/>
</dbReference>
<dbReference type="EMBL" id="JAHQIW010004846">
    <property type="protein sequence ID" value="KAJ1364005.1"/>
    <property type="molecule type" value="Genomic_DNA"/>
</dbReference>
<dbReference type="GO" id="GO:0005525">
    <property type="term" value="F:GTP binding"/>
    <property type="evidence" value="ECO:0007669"/>
    <property type="project" value="InterPro"/>
</dbReference>
<evidence type="ECO:0000313" key="4">
    <source>
        <dbReference type="Proteomes" id="UP001196413"/>
    </source>
</evidence>